<reference evidence="3 4" key="1">
    <citation type="journal article" date="2016" name="Int. J. Syst. Evol. Microbiol.">
        <title>Arsenicitalea aurantiaca gen. nov., sp. nov., a new member of the family Hyphomicrobiaceae, isolated from high-arsenic sediment.</title>
        <authorList>
            <person name="Mu Y."/>
            <person name="Zhou L."/>
            <person name="Zeng X.C."/>
            <person name="Liu L."/>
            <person name="Pan Y."/>
            <person name="Chen X."/>
            <person name="Wang J."/>
            <person name="Li S."/>
            <person name="Li W.J."/>
            <person name="Wang Y."/>
        </authorList>
    </citation>
    <scope>NUCLEOTIDE SEQUENCE [LARGE SCALE GENOMIC DNA]</scope>
    <source>
        <strain evidence="3 4">42-50</strain>
    </source>
</reference>
<protein>
    <submittedName>
        <fullName evidence="3">Flagellar hook-length control protein FliK</fullName>
    </submittedName>
</protein>
<sequence length="480" mass="49352">MGAVIAAGTTYTHEMTGKTFEPPVWPDDCKGNPEPPFEGSASVSSHLVVTMISGQPKGTASARPAAPGDNMLGAFAALLGAIGGDGARPAIDATSSLLTSPAALAPGGEDGEPSLLDQLASLLGELEAARPDDQPPSSELVDRLDDLLDGLAALFPPTAELPPLPEDGPLAAFAQRAGELVAPLGAEGEALAARLRALAAALAAAPSAEALAASGGTKGLEAALQALLGKPVDVSPAAQTRPLGEARLETPDMALHAPSPQQVRTRTEPSAPIRPAASEPNGAQGRTEASPAGLAASAGLVETTPGELDADGQPLTPLQGRPELGAGAKLVQSAYNAPASQVNVPQLAYEIVRQVQAGNSRFQIRLDPPELGRIDVRLDMDGSGTVNARLTVERAETLDLLQRDQRALERALMQAGLDGTKTNLEFSLRQNPFSNAQGDGRDPDFYGNAGLDGTEPDRPETERAILYRGIARPGGLDLFV</sequence>
<dbReference type="InterPro" id="IPR038610">
    <property type="entry name" value="FliK-like_C_sf"/>
</dbReference>
<evidence type="ECO:0000313" key="4">
    <source>
        <dbReference type="Proteomes" id="UP000281547"/>
    </source>
</evidence>
<name>A0A433XKY9_9HYPH</name>
<feature type="domain" description="Flagellar hook-length control protein-like C-terminal" evidence="2">
    <location>
        <begin position="353"/>
        <end position="423"/>
    </location>
</feature>
<comment type="caution">
    <text evidence="3">The sequence shown here is derived from an EMBL/GenBank/DDBJ whole genome shotgun (WGS) entry which is preliminary data.</text>
</comment>
<dbReference type="InterPro" id="IPR021136">
    <property type="entry name" value="Flagellar_hook_control-like_C"/>
</dbReference>
<evidence type="ECO:0000256" key="1">
    <source>
        <dbReference type="SAM" id="MobiDB-lite"/>
    </source>
</evidence>
<accession>A0A433XKY9</accession>
<keyword evidence="4" id="KW-1185">Reference proteome</keyword>
<keyword evidence="3" id="KW-0282">Flagellum</keyword>
<dbReference type="EMBL" id="RZNJ01000001">
    <property type="protein sequence ID" value="RUT34723.1"/>
    <property type="molecule type" value="Genomic_DNA"/>
</dbReference>
<dbReference type="Pfam" id="PF02120">
    <property type="entry name" value="Flg_hook"/>
    <property type="match status" value="1"/>
</dbReference>
<keyword evidence="3" id="KW-0966">Cell projection</keyword>
<feature type="region of interest" description="Disordered" evidence="1">
    <location>
        <begin position="432"/>
        <end position="458"/>
    </location>
</feature>
<gene>
    <name evidence="3" type="ORF">EMQ25_01805</name>
</gene>
<keyword evidence="3" id="KW-0969">Cilium</keyword>
<proteinExistence type="predicted"/>
<feature type="region of interest" description="Disordered" evidence="1">
    <location>
        <begin position="246"/>
        <end position="293"/>
    </location>
</feature>
<organism evidence="3 4">
    <name type="scientific">Arsenicitalea aurantiaca</name>
    <dbReference type="NCBI Taxonomy" id="1783274"/>
    <lineage>
        <taxon>Bacteria</taxon>
        <taxon>Pseudomonadati</taxon>
        <taxon>Pseudomonadota</taxon>
        <taxon>Alphaproteobacteria</taxon>
        <taxon>Hyphomicrobiales</taxon>
        <taxon>Devosiaceae</taxon>
        <taxon>Arsenicitalea</taxon>
    </lineage>
</organism>
<evidence type="ECO:0000313" key="3">
    <source>
        <dbReference type="EMBL" id="RUT34723.1"/>
    </source>
</evidence>
<dbReference type="Proteomes" id="UP000281547">
    <property type="component" value="Unassembled WGS sequence"/>
</dbReference>
<dbReference type="AlphaFoldDB" id="A0A433XKY9"/>
<evidence type="ECO:0000259" key="2">
    <source>
        <dbReference type="Pfam" id="PF02120"/>
    </source>
</evidence>
<dbReference type="CDD" id="cd17470">
    <property type="entry name" value="T3SS_Flik_C"/>
    <property type="match status" value="1"/>
</dbReference>
<dbReference type="Gene3D" id="3.30.750.140">
    <property type="match status" value="1"/>
</dbReference>